<evidence type="ECO:0000256" key="2">
    <source>
        <dbReference type="ARBA" id="ARBA00022670"/>
    </source>
</evidence>
<dbReference type="InterPro" id="IPR043504">
    <property type="entry name" value="Peptidase_S1_PA_chymotrypsin"/>
</dbReference>
<dbReference type="InterPro" id="IPR001478">
    <property type="entry name" value="PDZ"/>
</dbReference>
<dbReference type="SUPFAM" id="SSF50156">
    <property type="entry name" value="PDZ domain-like"/>
    <property type="match status" value="1"/>
</dbReference>
<feature type="transmembrane region" description="Helical" evidence="5">
    <location>
        <begin position="81"/>
        <end position="104"/>
    </location>
</feature>
<evidence type="ECO:0000256" key="4">
    <source>
        <dbReference type="SAM" id="MobiDB-lite"/>
    </source>
</evidence>
<gene>
    <name evidence="7" type="ORF">GCM10010915_16680</name>
</gene>
<evidence type="ECO:0000259" key="6">
    <source>
        <dbReference type="PROSITE" id="PS50106"/>
    </source>
</evidence>
<dbReference type="Pfam" id="PF13180">
    <property type="entry name" value="PDZ_2"/>
    <property type="match status" value="1"/>
</dbReference>
<protein>
    <recommendedName>
        <fullName evidence="6">PDZ domain-containing protein</fullName>
    </recommendedName>
</protein>
<feature type="domain" description="PDZ" evidence="6">
    <location>
        <begin position="372"/>
        <end position="456"/>
    </location>
</feature>
<feature type="region of interest" description="Disordered" evidence="4">
    <location>
        <begin position="269"/>
        <end position="301"/>
    </location>
</feature>
<reference evidence="7" key="2">
    <citation type="submission" date="2020-09" db="EMBL/GenBank/DDBJ databases">
        <authorList>
            <person name="Sun Q."/>
            <person name="Zhou Y."/>
        </authorList>
    </citation>
    <scope>NUCLEOTIDE SEQUENCE</scope>
    <source>
        <strain evidence="7">CGMCC 1.15152</strain>
    </source>
</reference>
<dbReference type="SMART" id="SM00228">
    <property type="entry name" value="PDZ"/>
    <property type="match status" value="1"/>
</dbReference>
<evidence type="ECO:0000256" key="1">
    <source>
        <dbReference type="ARBA" id="ARBA00010541"/>
    </source>
</evidence>
<dbReference type="AlphaFoldDB" id="A0A917DHX3"/>
<dbReference type="PANTHER" id="PTHR43343:SF3">
    <property type="entry name" value="PROTEASE DO-LIKE 8, CHLOROPLASTIC"/>
    <property type="match status" value="1"/>
</dbReference>
<feature type="region of interest" description="Disordered" evidence="4">
    <location>
        <begin position="1"/>
        <end position="77"/>
    </location>
</feature>
<dbReference type="PRINTS" id="PR00834">
    <property type="entry name" value="PROTEASES2C"/>
</dbReference>
<accession>A0A917DHX3</accession>
<reference evidence="7" key="1">
    <citation type="journal article" date="2014" name="Int. J. Syst. Evol. Microbiol.">
        <title>Complete genome sequence of Corynebacterium casei LMG S-19264T (=DSM 44701T), isolated from a smear-ripened cheese.</title>
        <authorList>
            <consortium name="US DOE Joint Genome Institute (JGI-PGF)"/>
            <person name="Walter F."/>
            <person name="Albersmeier A."/>
            <person name="Kalinowski J."/>
            <person name="Ruckert C."/>
        </authorList>
    </citation>
    <scope>NUCLEOTIDE SEQUENCE</scope>
    <source>
        <strain evidence="7">CGMCC 1.15152</strain>
    </source>
</reference>
<keyword evidence="5" id="KW-0812">Transmembrane</keyword>
<dbReference type="Gene3D" id="2.40.10.10">
    <property type="entry name" value="Trypsin-like serine proteases"/>
    <property type="match status" value="2"/>
</dbReference>
<proteinExistence type="inferred from homology"/>
<dbReference type="Pfam" id="PF13365">
    <property type="entry name" value="Trypsin_2"/>
    <property type="match status" value="1"/>
</dbReference>
<evidence type="ECO:0000313" key="7">
    <source>
        <dbReference type="EMBL" id="GGD36707.1"/>
    </source>
</evidence>
<organism evidence="7 8">
    <name type="scientific">Microbacterium faecale</name>
    <dbReference type="NCBI Taxonomy" id="1804630"/>
    <lineage>
        <taxon>Bacteria</taxon>
        <taxon>Bacillati</taxon>
        <taxon>Actinomycetota</taxon>
        <taxon>Actinomycetes</taxon>
        <taxon>Micrococcales</taxon>
        <taxon>Microbacteriaceae</taxon>
        <taxon>Microbacterium</taxon>
    </lineage>
</organism>
<dbReference type="Gene3D" id="2.30.42.10">
    <property type="match status" value="1"/>
</dbReference>
<name>A0A917DHX3_9MICO</name>
<evidence type="ECO:0000256" key="3">
    <source>
        <dbReference type="ARBA" id="ARBA00022801"/>
    </source>
</evidence>
<keyword evidence="3" id="KW-0378">Hydrolase</keyword>
<keyword evidence="5" id="KW-1133">Transmembrane helix</keyword>
<evidence type="ECO:0000256" key="5">
    <source>
        <dbReference type="SAM" id="Phobius"/>
    </source>
</evidence>
<comment type="similarity">
    <text evidence="1">Belongs to the peptidase S1C family.</text>
</comment>
<evidence type="ECO:0000313" key="8">
    <source>
        <dbReference type="Proteomes" id="UP000633205"/>
    </source>
</evidence>
<dbReference type="InterPro" id="IPR001940">
    <property type="entry name" value="Peptidase_S1C"/>
</dbReference>
<feature type="compositionally biased region" description="Pro residues" evidence="4">
    <location>
        <begin position="30"/>
        <end position="51"/>
    </location>
</feature>
<dbReference type="PROSITE" id="PS50106">
    <property type="entry name" value="PDZ"/>
    <property type="match status" value="1"/>
</dbReference>
<dbReference type="SUPFAM" id="SSF50494">
    <property type="entry name" value="Trypsin-like serine proteases"/>
    <property type="match status" value="1"/>
</dbReference>
<keyword evidence="8" id="KW-1185">Reference proteome</keyword>
<dbReference type="Proteomes" id="UP000633205">
    <property type="component" value="Unassembled WGS sequence"/>
</dbReference>
<dbReference type="InterPro" id="IPR009003">
    <property type="entry name" value="Peptidase_S1_PA"/>
</dbReference>
<sequence>MSNDNGTPIPPLPERSAADAATHGSYAAPPYAPPSHSAPPVHGAPPAPETVPVPEGHGPAYQWAPQEQRRTKEKSGGGAKLAGLVVVAALVGGGAGLGGAWLGMSLMGDDTTSTAQPTGGSDNITINNPDEVNQTAAIAAAALPSVVTIEAASQSGGGSGSGVVLSEDGYVLTNTHVVTLGGASGDAQLRVTGSDGTLYDATIVGTDPIYDLAVIKLEGASGLTPIDIADSSELNVGDTTVAIGAPMGLSNTVTTGVISNLNRSIEIASAAAPKGDDTESPDDGDSDTPWFFDLPGQDEPRQSNESIKIAVLQTDAAINPGNSGGALVDDEGKLVGINVAIATAASSSEEGGSIGLGFAIPSNIAERIATEIIDNGAATHGLLGATVAPASMMEGTTTTGAYIDEVVPDGAAEAGGLESGDVVTTFNGVRVNDAIDLTAQVRAAPAESTATITYVRDGEEHEAEVTLGTLE</sequence>
<keyword evidence="2" id="KW-0645">Protease</keyword>
<comment type="caution">
    <text evidence="7">The sequence shown here is derived from an EMBL/GenBank/DDBJ whole genome shotgun (WGS) entry which is preliminary data.</text>
</comment>
<dbReference type="EMBL" id="BMHO01000001">
    <property type="protein sequence ID" value="GGD36707.1"/>
    <property type="molecule type" value="Genomic_DNA"/>
</dbReference>
<dbReference type="InterPro" id="IPR036034">
    <property type="entry name" value="PDZ_sf"/>
</dbReference>
<dbReference type="InterPro" id="IPR051201">
    <property type="entry name" value="Chloro_Bact_Ser_Proteases"/>
</dbReference>
<dbReference type="PANTHER" id="PTHR43343">
    <property type="entry name" value="PEPTIDASE S12"/>
    <property type="match status" value="1"/>
</dbReference>
<dbReference type="GO" id="GO:0004252">
    <property type="term" value="F:serine-type endopeptidase activity"/>
    <property type="evidence" value="ECO:0007669"/>
    <property type="project" value="InterPro"/>
</dbReference>
<dbReference type="RefSeq" id="WP_188711805.1">
    <property type="nucleotide sequence ID" value="NZ_BMHO01000001.1"/>
</dbReference>
<keyword evidence="5" id="KW-0472">Membrane</keyword>
<dbReference type="GO" id="GO:0006508">
    <property type="term" value="P:proteolysis"/>
    <property type="evidence" value="ECO:0007669"/>
    <property type="project" value="UniProtKB-KW"/>
</dbReference>